<dbReference type="EMBL" id="CP102173">
    <property type="protein sequence ID" value="UUP13985.1"/>
    <property type="molecule type" value="Genomic_DNA"/>
</dbReference>
<accession>A0ABY5M746</accession>
<evidence type="ECO:0000313" key="2">
    <source>
        <dbReference type="Proteomes" id="UP001316184"/>
    </source>
</evidence>
<dbReference type="RefSeq" id="WP_232403147.1">
    <property type="nucleotide sequence ID" value="NZ_CP102173.1"/>
</dbReference>
<organism evidence="1 2">
    <name type="scientific">Aeromicrobium wangtongii</name>
    <dbReference type="NCBI Taxonomy" id="2969247"/>
    <lineage>
        <taxon>Bacteria</taxon>
        <taxon>Bacillati</taxon>
        <taxon>Actinomycetota</taxon>
        <taxon>Actinomycetes</taxon>
        <taxon>Propionibacteriales</taxon>
        <taxon>Nocardioidaceae</taxon>
        <taxon>Aeromicrobium</taxon>
    </lineage>
</organism>
<proteinExistence type="predicted"/>
<dbReference type="Proteomes" id="UP001316184">
    <property type="component" value="Chromosome"/>
</dbReference>
<evidence type="ECO:0000313" key="1">
    <source>
        <dbReference type="EMBL" id="UUP13985.1"/>
    </source>
</evidence>
<evidence type="ECO:0008006" key="3">
    <source>
        <dbReference type="Google" id="ProtNLM"/>
    </source>
</evidence>
<protein>
    <recommendedName>
        <fullName evidence="3">Trm112 family protein</fullName>
    </recommendedName>
</protein>
<reference evidence="1 2" key="1">
    <citation type="submission" date="2022-08" db="EMBL/GenBank/DDBJ databases">
        <title>novel species in genus Aeromicrobium.</title>
        <authorList>
            <person name="Ye L."/>
        </authorList>
    </citation>
    <scope>NUCLEOTIDE SEQUENCE [LARGE SCALE GENOMIC DNA]</scope>
    <source>
        <strain evidence="2">zg-Y1379</strain>
    </source>
</reference>
<sequence>MDTLRFLDVLLICEICDGEVDLHEEPPVGHCRHCGIAFSVDLPEVRELSRGA</sequence>
<name>A0ABY5M746_9ACTN</name>
<gene>
    <name evidence="1" type="ORF">NQV15_01360</name>
</gene>
<keyword evidence="2" id="KW-1185">Reference proteome</keyword>